<dbReference type="GO" id="GO:0102559">
    <property type="term" value="F:peptide chain release factor N(5)-glutamine methyltransferase activity"/>
    <property type="evidence" value="ECO:0007669"/>
    <property type="project" value="UniProtKB-EC"/>
</dbReference>
<dbReference type="PROSITE" id="PS00092">
    <property type="entry name" value="N6_MTASE"/>
    <property type="match status" value="1"/>
</dbReference>
<dbReference type="Pfam" id="PF17827">
    <property type="entry name" value="PrmC_N"/>
    <property type="match status" value="1"/>
</dbReference>
<dbReference type="EC" id="2.1.1.297" evidence="5"/>
<feature type="binding site" evidence="5">
    <location>
        <begin position="118"/>
        <end position="122"/>
    </location>
    <ligand>
        <name>S-adenosyl-L-methionine</name>
        <dbReference type="ChEBI" id="CHEBI:59789"/>
    </ligand>
</feature>
<feature type="binding site" evidence="5">
    <location>
        <position position="141"/>
    </location>
    <ligand>
        <name>S-adenosyl-L-methionine</name>
        <dbReference type="ChEBI" id="CHEBI:59789"/>
    </ligand>
</feature>
<evidence type="ECO:0000256" key="5">
    <source>
        <dbReference type="HAMAP-Rule" id="MF_02126"/>
    </source>
</evidence>
<sequence length="289" mass="32515">MGIPLRDVYKQYCTALSGSYPVEEARNLVYWLFEAFLECERKDLLLDRELPFIPREMEAALDKLKAGMPIQYVLGKAPFYGRTFLMSPAVLVPRNETEELVHLILANHSGKLKVLDLGTGSGCIAITLDLEWSESQVQALDISPDAIEMARRNAAAMDASVSFFHADMLETELPLEMVDIMVSNPPYVLELEKGGMHQNVLAHEPHSALFVPDHDPLKFYRAIVRHARQYLNPGGYLYVEINEAYGKEVSDLMSGTGMEEVRVYQDLMGKDRVVWGRKPSCLNAGSHPK</sequence>
<comment type="caution">
    <text evidence="8">The sequence shown here is derived from an EMBL/GenBank/DDBJ whole genome shotgun (WGS) entry which is preliminary data.</text>
</comment>
<dbReference type="InterPro" id="IPR040758">
    <property type="entry name" value="PrmC_N"/>
</dbReference>
<proteinExistence type="inferred from homology"/>
<evidence type="ECO:0000256" key="3">
    <source>
        <dbReference type="ARBA" id="ARBA00022691"/>
    </source>
</evidence>
<dbReference type="InterPro" id="IPR050320">
    <property type="entry name" value="N5-glutamine_MTase"/>
</dbReference>
<name>A0ABX0H7T6_9BACT</name>
<dbReference type="InterPro" id="IPR029063">
    <property type="entry name" value="SAM-dependent_MTases_sf"/>
</dbReference>
<dbReference type="InterPro" id="IPR007848">
    <property type="entry name" value="Small_mtfrase_dom"/>
</dbReference>
<dbReference type="GO" id="GO:0032259">
    <property type="term" value="P:methylation"/>
    <property type="evidence" value="ECO:0007669"/>
    <property type="project" value="UniProtKB-KW"/>
</dbReference>
<dbReference type="PANTHER" id="PTHR18895:SF74">
    <property type="entry name" value="MTRF1L RELEASE FACTOR GLUTAMINE METHYLTRANSFERASE"/>
    <property type="match status" value="1"/>
</dbReference>
<feature type="domain" description="Methyltransferase small" evidence="6">
    <location>
        <begin position="105"/>
        <end position="192"/>
    </location>
</feature>
<feature type="binding site" evidence="5">
    <location>
        <position position="184"/>
    </location>
    <ligand>
        <name>S-adenosyl-L-methionine</name>
        <dbReference type="ChEBI" id="CHEBI:59789"/>
    </ligand>
</feature>
<dbReference type="InterPro" id="IPR004556">
    <property type="entry name" value="HemK-like"/>
</dbReference>
<evidence type="ECO:0000313" key="8">
    <source>
        <dbReference type="EMBL" id="NHE56963.1"/>
    </source>
</evidence>
<dbReference type="RefSeq" id="WP_166145892.1">
    <property type="nucleotide sequence ID" value="NZ_JAANYN010000003.1"/>
</dbReference>
<evidence type="ECO:0000259" key="7">
    <source>
        <dbReference type="Pfam" id="PF17827"/>
    </source>
</evidence>
<feature type="binding site" evidence="5">
    <location>
        <begin position="184"/>
        <end position="187"/>
    </location>
    <ligand>
        <name>substrate</name>
    </ligand>
</feature>
<dbReference type="InterPro" id="IPR002052">
    <property type="entry name" value="DNA_methylase_N6_adenine_CS"/>
</dbReference>
<keyword evidence="1 5" id="KW-0489">Methyltransferase</keyword>
<dbReference type="HAMAP" id="MF_02126">
    <property type="entry name" value="RF_methyltr_PrmC"/>
    <property type="match status" value="1"/>
</dbReference>
<protein>
    <recommendedName>
        <fullName evidence="5">Release factor glutamine methyltransferase</fullName>
        <shortName evidence="5">RF MTase</shortName>
        <ecNumber evidence="5">2.1.1.297</ecNumber>
    </recommendedName>
    <alternativeName>
        <fullName evidence="5">N5-glutamine methyltransferase PrmC</fullName>
    </alternativeName>
    <alternativeName>
        <fullName evidence="5">Protein-(glutamine-N5) MTase PrmC</fullName>
    </alternativeName>
    <alternativeName>
        <fullName evidence="5">Protein-glutamine N-methyltransferase PrmC</fullName>
    </alternativeName>
</protein>
<dbReference type="NCBIfam" id="TIGR03534">
    <property type="entry name" value="RF_mod_PrmC"/>
    <property type="match status" value="1"/>
</dbReference>
<dbReference type="Proteomes" id="UP000649799">
    <property type="component" value="Unassembled WGS sequence"/>
</dbReference>
<dbReference type="Gene3D" id="1.10.8.10">
    <property type="entry name" value="DNA helicase RuvA subunit, C-terminal domain"/>
    <property type="match status" value="1"/>
</dbReference>
<dbReference type="SUPFAM" id="SSF53335">
    <property type="entry name" value="S-adenosyl-L-methionine-dependent methyltransferases"/>
    <property type="match status" value="1"/>
</dbReference>
<comment type="function">
    <text evidence="5">Methylates the class 1 translation termination release factors RF1/PrfA and RF2/PrfB on the glutamine residue of the universally conserved GGQ motif.</text>
</comment>
<dbReference type="Pfam" id="PF05175">
    <property type="entry name" value="MTS"/>
    <property type="match status" value="1"/>
</dbReference>
<feature type="domain" description="Release factor glutamine methyltransferase N-terminal" evidence="7">
    <location>
        <begin position="9"/>
        <end position="75"/>
    </location>
</feature>
<dbReference type="EMBL" id="JAANYN010000003">
    <property type="protein sequence ID" value="NHE56963.1"/>
    <property type="molecule type" value="Genomic_DNA"/>
</dbReference>
<keyword evidence="3 5" id="KW-0949">S-adenosyl-L-methionine</keyword>
<dbReference type="PANTHER" id="PTHR18895">
    <property type="entry name" value="HEMK METHYLTRANSFERASE"/>
    <property type="match status" value="1"/>
</dbReference>
<dbReference type="NCBIfam" id="TIGR00536">
    <property type="entry name" value="hemK_fam"/>
    <property type="match status" value="1"/>
</dbReference>
<dbReference type="Gene3D" id="3.40.50.150">
    <property type="entry name" value="Vaccinia Virus protein VP39"/>
    <property type="match status" value="1"/>
</dbReference>
<evidence type="ECO:0000259" key="6">
    <source>
        <dbReference type="Pfam" id="PF05175"/>
    </source>
</evidence>
<keyword evidence="2 5" id="KW-0808">Transferase</keyword>
<keyword evidence="9" id="KW-1185">Reference proteome</keyword>
<evidence type="ECO:0000256" key="1">
    <source>
        <dbReference type="ARBA" id="ARBA00022603"/>
    </source>
</evidence>
<comment type="caution">
    <text evidence="5">Lacks conserved residue(s) required for the propagation of feature annotation.</text>
</comment>
<dbReference type="CDD" id="cd02440">
    <property type="entry name" value="AdoMet_MTases"/>
    <property type="match status" value="1"/>
</dbReference>
<evidence type="ECO:0000256" key="4">
    <source>
        <dbReference type="ARBA" id="ARBA00048391"/>
    </source>
</evidence>
<evidence type="ECO:0000256" key="2">
    <source>
        <dbReference type="ARBA" id="ARBA00022679"/>
    </source>
</evidence>
<reference evidence="8 9" key="1">
    <citation type="submission" date="2020-03" db="EMBL/GenBank/DDBJ databases">
        <title>Cyclobacterium plantarum sp. nov., a marine bacterium isolated from a coastal-marine wetland.</title>
        <authorList>
            <person name="Sanchez-Porro C."/>
            <person name="Ventosa A."/>
            <person name="Amoozegar M."/>
        </authorList>
    </citation>
    <scope>NUCLEOTIDE SEQUENCE [LARGE SCALE GENOMIC DNA]</scope>
    <source>
        <strain evidence="8 9">GBPx2</strain>
    </source>
</reference>
<accession>A0ABX0H7T6</accession>
<evidence type="ECO:0000313" key="9">
    <source>
        <dbReference type="Proteomes" id="UP000649799"/>
    </source>
</evidence>
<gene>
    <name evidence="5 8" type="primary">prmC</name>
    <name evidence="8" type="ORF">G9Q97_09075</name>
</gene>
<dbReference type="InterPro" id="IPR019874">
    <property type="entry name" value="RF_methyltr_PrmC"/>
</dbReference>
<organism evidence="8 9">
    <name type="scientific">Cyclobacterium plantarum</name>
    <dbReference type="NCBI Taxonomy" id="2716263"/>
    <lineage>
        <taxon>Bacteria</taxon>
        <taxon>Pseudomonadati</taxon>
        <taxon>Bacteroidota</taxon>
        <taxon>Cytophagia</taxon>
        <taxon>Cytophagales</taxon>
        <taxon>Cyclobacteriaceae</taxon>
        <taxon>Cyclobacterium</taxon>
    </lineage>
</organism>
<comment type="catalytic activity">
    <reaction evidence="4 5">
        <text>L-glutaminyl-[peptide chain release factor] + S-adenosyl-L-methionine = N(5)-methyl-L-glutaminyl-[peptide chain release factor] + S-adenosyl-L-homocysteine + H(+)</text>
        <dbReference type="Rhea" id="RHEA:42896"/>
        <dbReference type="Rhea" id="RHEA-COMP:10271"/>
        <dbReference type="Rhea" id="RHEA-COMP:10272"/>
        <dbReference type="ChEBI" id="CHEBI:15378"/>
        <dbReference type="ChEBI" id="CHEBI:30011"/>
        <dbReference type="ChEBI" id="CHEBI:57856"/>
        <dbReference type="ChEBI" id="CHEBI:59789"/>
        <dbReference type="ChEBI" id="CHEBI:61891"/>
        <dbReference type="EC" id="2.1.1.297"/>
    </reaction>
</comment>
<comment type="similarity">
    <text evidence="5">Belongs to the protein N5-glutamine methyltransferase family. PrmC subfamily.</text>
</comment>